<accession>Q07S53</accession>
<feature type="transmembrane region" description="Helical" evidence="1">
    <location>
        <begin position="20"/>
        <end position="41"/>
    </location>
</feature>
<feature type="transmembrane region" description="Helical" evidence="1">
    <location>
        <begin position="53"/>
        <end position="80"/>
    </location>
</feature>
<keyword evidence="1" id="KW-1133">Transmembrane helix</keyword>
<protein>
    <submittedName>
        <fullName evidence="2">Uncharacterized protein</fullName>
    </submittedName>
</protein>
<organism evidence="2">
    <name type="scientific">Rhodopseudomonas palustris (strain BisA53)</name>
    <dbReference type="NCBI Taxonomy" id="316055"/>
    <lineage>
        <taxon>Bacteria</taxon>
        <taxon>Pseudomonadati</taxon>
        <taxon>Pseudomonadota</taxon>
        <taxon>Alphaproteobacteria</taxon>
        <taxon>Hyphomicrobiales</taxon>
        <taxon>Nitrobacteraceae</taxon>
        <taxon>Rhodopseudomonas</taxon>
    </lineage>
</organism>
<evidence type="ECO:0000256" key="1">
    <source>
        <dbReference type="SAM" id="Phobius"/>
    </source>
</evidence>
<dbReference type="KEGG" id="rpe:RPE_1279"/>
<dbReference type="HOGENOM" id="CLU_2510516_0_0_5"/>
<keyword evidence="1" id="KW-0472">Membrane</keyword>
<gene>
    <name evidence="2" type="ordered locus">RPE_1279</name>
</gene>
<keyword evidence="1" id="KW-0812">Transmembrane</keyword>
<evidence type="ECO:0000313" key="2">
    <source>
        <dbReference type="EMBL" id="ABJ05231.1"/>
    </source>
</evidence>
<reference evidence="2" key="1">
    <citation type="submission" date="2006-09" db="EMBL/GenBank/DDBJ databases">
        <title>Complete sequence of Rhodopseudomonas palustris BisA53.</title>
        <authorList>
            <consortium name="US DOE Joint Genome Institute"/>
            <person name="Copeland A."/>
            <person name="Lucas S."/>
            <person name="Lapidus A."/>
            <person name="Barry K."/>
            <person name="Detter J.C."/>
            <person name="Glavina del Rio T."/>
            <person name="Hammon N."/>
            <person name="Israni S."/>
            <person name="Dalin E."/>
            <person name="Tice H."/>
            <person name="Pitluck S."/>
            <person name="Chain P."/>
            <person name="Malfatti S."/>
            <person name="Shin M."/>
            <person name="Vergez L."/>
            <person name="Schmutz J."/>
            <person name="Larimer F."/>
            <person name="Land M."/>
            <person name="Hauser L."/>
            <person name="Pelletier D.A."/>
            <person name="Kyrpides N."/>
            <person name="Kim E."/>
            <person name="Harwood C.S."/>
            <person name="Oda Y."/>
            <person name="Richardson P."/>
        </authorList>
    </citation>
    <scope>NUCLEOTIDE SEQUENCE [LARGE SCALE GENOMIC DNA]</scope>
    <source>
        <strain evidence="2">BisA53</strain>
    </source>
</reference>
<dbReference type="AlphaFoldDB" id="Q07S53"/>
<sequence>MKWSVVSRNETLNKATGGAGQMTGTLIGIALLAIAAMMIVVGRPDKQGNTARFLGSGWLVLIYPALVLACFALGVAELFFSFEGV</sequence>
<dbReference type="EMBL" id="CP000463">
    <property type="protein sequence ID" value="ABJ05231.1"/>
    <property type="molecule type" value="Genomic_DNA"/>
</dbReference>
<name>Q07S53_RHOP5</name>
<proteinExistence type="predicted"/>